<evidence type="ECO:0000313" key="3">
    <source>
        <dbReference type="EMBL" id="MBK1666503.1"/>
    </source>
</evidence>
<evidence type="ECO:0000313" key="4">
    <source>
        <dbReference type="Proteomes" id="UP001296873"/>
    </source>
</evidence>
<sequence>MHLKIDDTRAKSMARQLKTFLKAGGGKFAHVNALEATAQMLGFRNHNAMLAALEGTRAPVIKQIGQQPLAPGKWTLLSYGLIDVHTGEYEDEIGQVEIDLARTLSDPDLRAAIAAAQQGDGRISPRLLQCQPEIDALLAGLPLADDADIDSAAWLDVGDWAEELDQLMDALLELDPEREVNGLALIDDSQAHTLIEKMGAQQQSDPIDGDGRVVVNPVPSRDPDDAMRGRPDWEYRVVVHRDGAWRDMAGLESLGEALDVAAAFAGQPAARQPDAPARDPDTHLPVRFELHETPRFRDQQEQAIGSVLINGRPHHITLTRVADQLPEDADPDDPDADLAERQQPTDSRFDYRLEALQAFENTDDAFRPIEHDTGEYLCVITPYCR</sequence>
<name>A0ABS1D9T4_9PROT</name>
<evidence type="ECO:0000256" key="1">
    <source>
        <dbReference type="SAM" id="MobiDB-lite"/>
    </source>
</evidence>
<feature type="domain" description="Glyoxalase-related protein" evidence="2">
    <location>
        <begin position="8"/>
        <end position="64"/>
    </location>
</feature>
<dbReference type="EMBL" id="NRRL01000001">
    <property type="protein sequence ID" value="MBK1666503.1"/>
    <property type="molecule type" value="Genomic_DNA"/>
</dbReference>
<comment type="caution">
    <text evidence="3">The sequence shown here is derived from an EMBL/GenBank/DDBJ whole genome shotgun (WGS) entry which is preliminary data.</text>
</comment>
<feature type="compositionally biased region" description="Acidic residues" evidence="1">
    <location>
        <begin position="325"/>
        <end position="337"/>
    </location>
</feature>
<keyword evidence="4" id="KW-1185">Reference proteome</keyword>
<feature type="region of interest" description="Disordered" evidence="1">
    <location>
        <begin position="325"/>
        <end position="347"/>
    </location>
</feature>
<accession>A0ABS1D9T4</accession>
<proteinExistence type="predicted"/>
<protein>
    <recommendedName>
        <fullName evidence="2">Glyoxalase-related protein domain-containing protein</fullName>
    </recommendedName>
</protein>
<dbReference type="InterPro" id="IPR045517">
    <property type="entry name" value="Glyoxalase_8"/>
</dbReference>
<dbReference type="RefSeq" id="WP_200338552.1">
    <property type="nucleotide sequence ID" value="NZ_NRRL01000001.1"/>
</dbReference>
<evidence type="ECO:0000259" key="2">
    <source>
        <dbReference type="Pfam" id="PF20066"/>
    </source>
</evidence>
<reference evidence="3 4" key="1">
    <citation type="journal article" date="2020" name="Microorganisms">
        <title>Osmotic Adaptation and Compatible Solute Biosynthesis of Phototrophic Bacteria as Revealed from Genome Analyses.</title>
        <authorList>
            <person name="Imhoff J.F."/>
            <person name="Rahn T."/>
            <person name="Kunzel S."/>
            <person name="Keller A."/>
            <person name="Neulinger S.C."/>
        </authorList>
    </citation>
    <scope>NUCLEOTIDE SEQUENCE [LARGE SCALE GENOMIC DNA]</scope>
    <source>
        <strain evidence="3 4">DSM 9895</strain>
    </source>
</reference>
<dbReference type="Pfam" id="PF20066">
    <property type="entry name" value="Glyoxalase_8"/>
    <property type="match status" value="1"/>
</dbReference>
<organism evidence="3 4">
    <name type="scientific">Rhodovibrio sodomensis</name>
    <dbReference type="NCBI Taxonomy" id="1088"/>
    <lineage>
        <taxon>Bacteria</taxon>
        <taxon>Pseudomonadati</taxon>
        <taxon>Pseudomonadota</taxon>
        <taxon>Alphaproteobacteria</taxon>
        <taxon>Rhodospirillales</taxon>
        <taxon>Rhodovibrionaceae</taxon>
        <taxon>Rhodovibrio</taxon>
    </lineage>
</organism>
<dbReference type="Proteomes" id="UP001296873">
    <property type="component" value="Unassembled WGS sequence"/>
</dbReference>
<gene>
    <name evidence="3" type="ORF">CKO28_00415</name>
</gene>